<dbReference type="EMBL" id="HACG01040496">
    <property type="protein sequence ID" value="CEK87361.1"/>
    <property type="molecule type" value="Transcribed_RNA"/>
</dbReference>
<reference evidence="1" key="1">
    <citation type="submission" date="2014-12" db="EMBL/GenBank/DDBJ databases">
        <title>Insight into the proteome of Arion vulgaris.</title>
        <authorList>
            <person name="Aradska J."/>
            <person name="Bulat T."/>
            <person name="Smidak R."/>
            <person name="Sarate P."/>
            <person name="Gangsoo J."/>
            <person name="Sialana F."/>
            <person name="Bilban M."/>
            <person name="Lubec G."/>
        </authorList>
    </citation>
    <scope>NUCLEOTIDE SEQUENCE</scope>
    <source>
        <tissue evidence="1">Skin</tissue>
    </source>
</reference>
<name>A0A0B7B4Z3_9EUPU</name>
<gene>
    <name evidence="1" type="primary">ORF158801</name>
</gene>
<proteinExistence type="predicted"/>
<protein>
    <submittedName>
        <fullName evidence="1">Uncharacterized protein</fullName>
    </submittedName>
</protein>
<feature type="non-terminal residue" evidence="1">
    <location>
        <position position="1"/>
    </location>
</feature>
<dbReference type="AlphaFoldDB" id="A0A0B7B4Z3"/>
<accession>A0A0B7B4Z3</accession>
<sequence length="96" mass="10223">TVRTVLPAQGHLAGDTILTVGYQGSDAVDCLVKEGTAGEQLGVSVTYHQMLYHCILANSIRIKEGMQTKSPKCCGENGCQAEISRYDSLASNCNTT</sequence>
<organism evidence="1">
    <name type="scientific">Arion vulgaris</name>
    <dbReference type="NCBI Taxonomy" id="1028688"/>
    <lineage>
        <taxon>Eukaryota</taxon>
        <taxon>Metazoa</taxon>
        <taxon>Spiralia</taxon>
        <taxon>Lophotrochozoa</taxon>
        <taxon>Mollusca</taxon>
        <taxon>Gastropoda</taxon>
        <taxon>Heterobranchia</taxon>
        <taxon>Euthyneura</taxon>
        <taxon>Panpulmonata</taxon>
        <taxon>Eupulmonata</taxon>
        <taxon>Stylommatophora</taxon>
        <taxon>Helicina</taxon>
        <taxon>Arionoidea</taxon>
        <taxon>Arionidae</taxon>
        <taxon>Arion</taxon>
    </lineage>
</organism>
<evidence type="ECO:0000313" key="1">
    <source>
        <dbReference type="EMBL" id="CEK87361.1"/>
    </source>
</evidence>